<evidence type="ECO:0000313" key="2">
    <source>
        <dbReference type="Proteomes" id="UP001501074"/>
    </source>
</evidence>
<dbReference type="Proteomes" id="UP001501074">
    <property type="component" value="Unassembled WGS sequence"/>
</dbReference>
<reference evidence="2" key="1">
    <citation type="journal article" date="2019" name="Int. J. Syst. Evol. Microbiol.">
        <title>The Global Catalogue of Microorganisms (GCM) 10K type strain sequencing project: providing services to taxonomists for standard genome sequencing and annotation.</title>
        <authorList>
            <consortium name="The Broad Institute Genomics Platform"/>
            <consortium name="The Broad Institute Genome Sequencing Center for Infectious Disease"/>
            <person name="Wu L."/>
            <person name="Ma J."/>
        </authorList>
    </citation>
    <scope>NUCLEOTIDE SEQUENCE [LARGE SCALE GENOMIC DNA]</scope>
    <source>
        <strain evidence="2">JCM 16902</strain>
    </source>
</reference>
<organism evidence="1 2">
    <name type="scientific">Kineosporia mesophila</name>
    <dbReference type="NCBI Taxonomy" id="566012"/>
    <lineage>
        <taxon>Bacteria</taxon>
        <taxon>Bacillati</taxon>
        <taxon>Actinomycetota</taxon>
        <taxon>Actinomycetes</taxon>
        <taxon>Kineosporiales</taxon>
        <taxon>Kineosporiaceae</taxon>
        <taxon>Kineosporia</taxon>
    </lineage>
</organism>
<evidence type="ECO:0008006" key="3">
    <source>
        <dbReference type="Google" id="ProtNLM"/>
    </source>
</evidence>
<sequence>MGVAEAPEGSTALEIAASALRRASSFFPKERREFSIRRAAVVTANPALHERELLKMAGLAVSLTAAIHDRGIPHATARLAAESCLTVLGVSFERWIQEGETAAFHDLAIAILAELVAALTPPSSSDRRPRQAD</sequence>
<name>A0ABP6ZD21_9ACTN</name>
<accession>A0ABP6ZD21</accession>
<gene>
    <name evidence="1" type="ORF">GCM10022223_18020</name>
</gene>
<dbReference type="Gene3D" id="1.10.357.10">
    <property type="entry name" value="Tetracycline Repressor, domain 2"/>
    <property type="match status" value="1"/>
</dbReference>
<protein>
    <recommendedName>
        <fullName evidence="3">MftR C-terminal domain-containing protein</fullName>
    </recommendedName>
</protein>
<evidence type="ECO:0000313" key="1">
    <source>
        <dbReference type="EMBL" id="GAA3602657.1"/>
    </source>
</evidence>
<dbReference type="EMBL" id="BAAAZO010000002">
    <property type="protein sequence ID" value="GAA3602657.1"/>
    <property type="molecule type" value="Genomic_DNA"/>
</dbReference>
<proteinExistence type="predicted"/>
<comment type="caution">
    <text evidence="1">The sequence shown here is derived from an EMBL/GenBank/DDBJ whole genome shotgun (WGS) entry which is preliminary data.</text>
</comment>
<keyword evidence="2" id="KW-1185">Reference proteome</keyword>